<keyword evidence="1" id="KW-0175">Coiled coil</keyword>
<protein>
    <submittedName>
        <fullName evidence="3">Polyhydroxyalkanoic acid synthase PhaR subunit</fullName>
    </submittedName>
</protein>
<feature type="coiled-coil region" evidence="1">
    <location>
        <begin position="74"/>
        <end position="119"/>
    </location>
</feature>
<evidence type="ECO:0000313" key="3">
    <source>
        <dbReference type="EMBL" id="PZX04510.1"/>
    </source>
</evidence>
<reference evidence="3 4" key="1">
    <citation type="submission" date="2018-06" db="EMBL/GenBank/DDBJ databases">
        <title>Genomic Encyclopedia of Type Strains, Phase IV (KMG-IV): sequencing the most valuable type-strain genomes for metagenomic binning, comparative biology and taxonomic classification.</title>
        <authorList>
            <person name="Goeker M."/>
        </authorList>
    </citation>
    <scope>NUCLEOTIDE SEQUENCE [LARGE SCALE GENOMIC DNA]</scope>
    <source>
        <strain evidence="3 4">DSM 5</strain>
    </source>
</reference>
<dbReference type="AlphaFoldDB" id="A0A2W7MEN7"/>
<keyword evidence="4" id="KW-1185">Reference proteome</keyword>
<dbReference type="EMBL" id="QKZI01000004">
    <property type="protein sequence ID" value="PZX04510.1"/>
    <property type="molecule type" value="Genomic_DNA"/>
</dbReference>
<feature type="compositionally biased region" description="Polar residues" evidence="2">
    <location>
        <begin position="132"/>
        <end position="141"/>
    </location>
</feature>
<dbReference type="Proteomes" id="UP000248646">
    <property type="component" value="Unassembled WGS sequence"/>
</dbReference>
<name>A0A2W7MEN7_9BACI</name>
<dbReference type="RefSeq" id="WP_111439660.1">
    <property type="nucleotide sequence ID" value="NZ_QKZI01000004.1"/>
</dbReference>
<dbReference type="OrthoDB" id="5244350at2"/>
<evidence type="ECO:0000313" key="4">
    <source>
        <dbReference type="Proteomes" id="UP000248646"/>
    </source>
</evidence>
<evidence type="ECO:0000256" key="1">
    <source>
        <dbReference type="SAM" id="Coils"/>
    </source>
</evidence>
<comment type="caution">
    <text evidence="3">The sequence shown here is derived from an EMBL/GenBank/DDBJ whole genome shotgun (WGS) entry which is preliminary data.</text>
</comment>
<gene>
    <name evidence="3" type="ORF">C7437_10421</name>
</gene>
<accession>A0A2W7MEN7</accession>
<evidence type="ECO:0000256" key="2">
    <source>
        <dbReference type="SAM" id="MobiDB-lite"/>
    </source>
</evidence>
<feature type="region of interest" description="Disordered" evidence="2">
    <location>
        <begin position="132"/>
        <end position="156"/>
    </location>
</feature>
<organism evidence="3 4">
    <name type="scientific">Psychrobacillus insolitus</name>
    <dbReference type="NCBI Taxonomy" id="1461"/>
    <lineage>
        <taxon>Bacteria</taxon>
        <taxon>Bacillati</taxon>
        <taxon>Bacillota</taxon>
        <taxon>Bacilli</taxon>
        <taxon>Bacillales</taxon>
        <taxon>Bacillaceae</taxon>
        <taxon>Psychrobacillus</taxon>
    </lineage>
</organism>
<proteinExistence type="predicted"/>
<sequence length="156" mass="17678">MTQNTSFDAFTMWKGLYEKTESTWRDSIQETLQKESFAEGLGQFQSQYLQYQELVNNMTASYLKQVNMPSREEIANVATLVINVESKLDDLEDQIDGNKDNTTKEIEHLKRVVTTLDKKLDRVIQLLDKSSGSATKTNSVQIPEVSPVPAISNAKK</sequence>